<keyword evidence="1" id="KW-1133">Transmembrane helix</keyword>
<evidence type="ECO:0000256" key="1">
    <source>
        <dbReference type="SAM" id="Phobius"/>
    </source>
</evidence>
<keyword evidence="1" id="KW-0472">Membrane</keyword>
<evidence type="ECO:0000313" key="2">
    <source>
        <dbReference type="EMBL" id="RKP16465.1"/>
    </source>
</evidence>
<dbReference type="AlphaFoldDB" id="A0A4P9YBL4"/>
<sequence length="62" mass="7275">MITIKLKVHSFTLFIIIYTTFKMILRILLILSIQLVPLIHLLLIHLLLNYLLLILLLILLVV</sequence>
<organism evidence="2 3">
    <name type="scientific">Rozella allomycis (strain CSF55)</name>
    <dbReference type="NCBI Taxonomy" id="988480"/>
    <lineage>
        <taxon>Eukaryota</taxon>
        <taxon>Fungi</taxon>
        <taxon>Fungi incertae sedis</taxon>
        <taxon>Cryptomycota</taxon>
        <taxon>Cryptomycota incertae sedis</taxon>
        <taxon>Rozella</taxon>
    </lineage>
</organism>
<gene>
    <name evidence="2" type="ORF">ROZALSC1DRAFT_31604</name>
</gene>
<accession>A0A4P9YBL4</accession>
<name>A0A4P9YBL4_ROZAC</name>
<feature type="transmembrane region" description="Helical" evidence="1">
    <location>
        <begin position="39"/>
        <end position="61"/>
    </location>
</feature>
<reference evidence="3" key="1">
    <citation type="journal article" date="2018" name="Nat. Microbiol.">
        <title>Leveraging single-cell genomics to expand the fungal tree of life.</title>
        <authorList>
            <person name="Ahrendt S.R."/>
            <person name="Quandt C.A."/>
            <person name="Ciobanu D."/>
            <person name="Clum A."/>
            <person name="Salamov A."/>
            <person name="Andreopoulos B."/>
            <person name="Cheng J.F."/>
            <person name="Woyke T."/>
            <person name="Pelin A."/>
            <person name="Henrissat B."/>
            <person name="Reynolds N.K."/>
            <person name="Benny G.L."/>
            <person name="Smith M.E."/>
            <person name="James T.Y."/>
            <person name="Grigoriev I.V."/>
        </authorList>
    </citation>
    <scope>NUCLEOTIDE SEQUENCE [LARGE SCALE GENOMIC DNA]</scope>
    <source>
        <strain evidence="3">CSF55</strain>
    </source>
</reference>
<dbReference type="Proteomes" id="UP000281549">
    <property type="component" value="Unassembled WGS sequence"/>
</dbReference>
<dbReference type="EMBL" id="ML006514">
    <property type="protein sequence ID" value="RKP16465.1"/>
    <property type="molecule type" value="Genomic_DNA"/>
</dbReference>
<feature type="transmembrane region" description="Helical" evidence="1">
    <location>
        <begin position="12"/>
        <end position="33"/>
    </location>
</feature>
<evidence type="ECO:0000313" key="3">
    <source>
        <dbReference type="Proteomes" id="UP000281549"/>
    </source>
</evidence>
<proteinExistence type="predicted"/>
<keyword evidence="1" id="KW-0812">Transmembrane</keyword>
<protein>
    <submittedName>
        <fullName evidence="2">Uncharacterized protein</fullName>
    </submittedName>
</protein>